<name>A0A935W3K4_9PROT</name>
<evidence type="ECO:0000256" key="3">
    <source>
        <dbReference type="ARBA" id="ARBA00023163"/>
    </source>
</evidence>
<dbReference type="GO" id="GO:0003677">
    <property type="term" value="F:DNA binding"/>
    <property type="evidence" value="ECO:0007669"/>
    <property type="project" value="UniProtKB-KW"/>
</dbReference>
<sequence>MQTSDAHAFNRVILSLYREGREVPLASFQAWALEQIAGLFAFDSAWWGSATAQPSVLHEMHLHNCGQEILEFYPPHMAQDVLRAAMVARPGTAVNLSDLTTRARHVRSPLYRECGRQLKLEWALGTLLIEPVSLLNEFLILWRHDPGQPFSDSERQTKELLMPHLVEAHRAVRLRHFLRTPADYNREWALANTQGLLREASPAFLSRLREHWPGWSGNRLPEPLASMLRAGEAHASPAAHFHVTVYGQLRYLQGRPDGALEQLSQRQREIALRYTRGETYSAIATALSLSPATVRNHIAHCFKKLGVSNKLELVRRLEANA</sequence>
<organism evidence="5 6">
    <name type="scientific">Candidatus Accumulibacter affinis</name>
    <dbReference type="NCBI Taxonomy" id="2954384"/>
    <lineage>
        <taxon>Bacteria</taxon>
        <taxon>Pseudomonadati</taxon>
        <taxon>Pseudomonadota</taxon>
        <taxon>Betaproteobacteria</taxon>
        <taxon>Candidatus Accumulibacter</taxon>
    </lineage>
</organism>
<proteinExistence type="predicted"/>
<dbReference type="SUPFAM" id="SSF46894">
    <property type="entry name" value="C-terminal effector domain of the bipartite response regulators"/>
    <property type="match status" value="1"/>
</dbReference>
<evidence type="ECO:0000256" key="1">
    <source>
        <dbReference type="ARBA" id="ARBA00023015"/>
    </source>
</evidence>
<keyword evidence="1" id="KW-0805">Transcription regulation</keyword>
<dbReference type="InterPro" id="IPR016032">
    <property type="entry name" value="Sig_transdc_resp-reg_C-effctor"/>
</dbReference>
<accession>A0A935W3K4</accession>
<dbReference type="SMART" id="SM00421">
    <property type="entry name" value="HTH_LUXR"/>
    <property type="match status" value="1"/>
</dbReference>
<dbReference type="EMBL" id="JADJOT010000008">
    <property type="protein sequence ID" value="MBK7954177.1"/>
    <property type="molecule type" value="Genomic_DNA"/>
</dbReference>
<dbReference type="PANTHER" id="PTHR44688">
    <property type="entry name" value="DNA-BINDING TRANSCRIPTIONAL ACTIVATOR DEVR_DOSR"/>
    <property type="match status" value="1"/>
</dbReference>
<evidence type="ECO:0000313" key="5">
    <source>
        <dbReference type="EMBL" id="MBK7954177.1"/>
    </source>
</evidence>
<evidence type="ECO:0000256" key="2">
    <source>
        <dbReference type="ARBA" id="ARBA00023125"/>
    </source>
</evidence>
<keyword evidence="2" id="KW-0238">DNA-binding</keyword>
<reference evidence="5 6" key="1">
    <citation type="submission" date="2020-10" db="EMBL/GenBank/DDBJ databases">
        <title>Connecting structure to function with the recovery of over 1000 high-quality activated sludge metagenome-assembled genomes encoding full-length rRNA genes using long-read sequencing.</title>
        <authorList>
            <person name="Singleton C.M."/>
            <person name="Petriglieri F."/>
            <person name="Kristensen J.M."/>
            <person name="Kirkegaard R.H."/>
            <person name="Michaelsen T.Y."/>
            <person name="Andersen M.H."/>
            <person name="Karst S.M."/>
            <person name="Dueholm M.S."/>
            <person name="Nielsen P.H."/>
            <person name="Albertsen M."/>
        </authorList>
    </citation>
    <scope>NUCLEOTIDE SEQUENCE [LARGE SCALE GENOMIC DNA]</scope>
    <source>
        <strain evidence="5">Fred_18-Q3-R57-64_BAT3C.720</strain>
    </source>
</reference>
<evidence type="ECO:0000313" key="6">
    <source>
        <dbReference type="Proteomes" id="UP000706151"/>
    </source>
</evidence>
<dbReference type="AlphaFoldDB" id="A0A935W3K4"/>
<dbReference type="Pfam" id="PF00196">
    <property type="entry name" value="GerE"/>
    <property type="match status" value="1"/>
</dbReference>
<dbReference type="PROSITE" id="PS50043">
    <property type="entry name" value="HTH_LUXR_2"/>
    <property type="match status" value="1"/>
</dbReference>
<protein>
    <submittedName>
        <fullName evidence="5">Helix-turn-helix transcriptional regulator</fullName>
    </submittedName>
</protein>
<dbReference type="PRINTS" id="PR00038">
    <property type="entry name" value="HTHLUXR"/>
</dbReference>
<dbReference type="GO" id="GO:0006355">
    <property type="term" value="P:regulation of DNA-templated transcription"/>
    <property type="evidence" value="ECO:0007669"/>
    <property type="project" value="InterPro"/>
</dbReference>
<gene>
    <name evidence="5" type="ORF">IPK02_09585</name>
</gene>
<dbReference type="CDD" id="cd06170">
    <property type="entry name" value="LuxR_C_like"/>
    <property type="match status" value="1"/>
</dbReference>
<comment type="caution">
    <text evidence="5">The sequence shown here is derived from an EMBL/GenBank/DDBJ whole genome shotgun (WGS) entry which is preliminary data.</text>
</comment>
<dbReference type="Gene3D" id="1.10.10.10">
    <property type="entry name" value="Winged helix-like DNA-binding domain superfamily/Winged helix DNA-binding domain"/>
    <property type="match status" value="1"/>
</dbReference>
<dbReference type="InterPro" id="IPR036388">
    <property type="entry name" value="WH-like_DNA-bd_sf"/>
</dbReference>
<dbReference type="InterPro" id="IPR000792">
    <property type="entry name" value="Tscrpt_reg_LuxR_C"/>
</dbReference>
<dbReference type="PANTHER" id="PTHR44688:SF16">
    <property type="entry name" value="DNA-BINDING TRANSCRIPTIONAL ACTIVATOR DEVR_DOSR"/>
    <property type="match status" value="1"/>
</dbReference>
<keyword evidence="3" id="KW-0804">Transcription</keyword>
<evidence type="ECO:0000259" key="4">
    <source>
        <dbReference type="PROSITE" id="PS50043"/>
    </source>
</evidence>
<feature type="domain" description="HTH luxR-type" evidence="4">
    <location>
        <begin position="256"/>
        <end position="321"/>
    </location>
</feature>
<dbReference type="Proteomes" id="UP000706151">
    <property type="component" value="Unassembled WGS sequence"/>
</dbReference>